<dbReference type="Pfam" id="PF00878">
    <property type="entry name" value="CIMR"/>
    <property type="match status" value="1"/>
</dbReference>
<keyword evidence="2" id="KW-0813">Transport</keyword>
<reference evidence="10 11" key="2">
    <citation type="submission" date="2024-01" db="EMBL/GenBank/DDBJ databases">
        <title>Comparative genomics of Cryptococcus and Kwoniella reveals pathogenesis evolution and contrasting modes of karyotype evolution via chromosome fusion or intercentromeric recombination.</title>
        <authorList>
            <person name="Coelho M.A."/>
            <person name="David-Palma M."/>
            <person name="Shea T."/>
            <person name="Bowers K."/>
            <person name="Mcginley-Smith S."/>
            <person name="Mohammad A.W."/>
            <person name="Gnirke A."/>
            <person name="Yurkov A.M."/>
            <person name="Nowrousian M."/>
            <person name="Sun S."/>
            <person name="Cuomo C.A."/>
            <person name="Heitman J."/>
        </authorList>
    </citation>
    <scope>NUCLEOTIDE SEQUENCE [LARGE SCALE GENOMIC DNA]</scope>
    <source>
        <strain evidence="10 11">IND107</strain>
    </source>
</reference>
<evidence type="ECO:0000256" key="3">
    <source>
        <dbReference type="ARBA" id="ARBA00022692"/>
    </source>
</evidence>
<evidence type="ECO:0000313" key="11">
    <source>
        <dbReference type="Proteomes" id="UP000054399"/>
    </source>
</evidence>
<dbReference type="EMBL" id="ATAM02000011">
    <property type="protein sequence ID" value="KAL0242342.1"/>
    <property type="molecule type" value="Genomic_DNA"/>
</dbReference>
<keyword evidence="3" id="KW-0812">Transmembrane</keyword>
<evidence type="ECO:0000259" key="9">
    <source>
        <dbReference type="PROSITE" id="PS51914"/>
    </source>
</evidence>
<name>A0ABR3BM92_9TREE</name>
<dbReference type="InterPro" id="IPR044865">
    <property type="entry name" value="MRH_dom"/>
</dbReference>
<evidence type="ECO:0000256" key="8">
    <source>
        <dbReference type="SAM" id="MobiDB-lite"/>
    </source>
</evidence>
<dbReference type="Proteomes" id="UP000054399">
    <property type="component" value="Unassembled WGS sequence"/>
</dbReference>
<protein>
    <recommendedName>
        <fullName evidence="9">MRH domain-containing protein</fullName>
    </recommendedName>
</protein>
<comment type="caution">
    <text evidence="10">The sequence shown here is derived from an EMBL/GenBank/DDBJ whole genome shotgun (WGS) entry which is preliminary data.</text>
</comment>
<feature type="region of interest" description="Disordered" evidence="8">
    <location>
        <begin position="166"/>
        <end position="230"/>
    </location>
</feature>
<proteinExistence type="predicted"/>
<feature type="compositionally biased region" description="Acidic residues" evidence="8">
    <location>
        <begin position="185"/>
        <end position="195"/>
    </location>
</feature>
<feature type="compositionally biased region" description="Polar residues" evidence="8">
    <location>
        <begin position="196"/>
        <end position="208"/>
    </location>
</feature>
<keyword evidence="4" id="KW-0732">Signal</keyword>
<dbReference type="GeneID" id="91992826"/>
<organism evidence="10 11">
    <name type="scientific">Cryptococcus tetragattii IND107</name>
    <dbReference type="NCBI Taxonomy" id="1296105"/>
    <lineage>
        <taxon>Eukaryota</taxon>
        <taxon>Fungi</taxon>
        <taxon>Dikarya</taxon>
        <taxon>Basidiomycota</taxon>
        <taxon>Agaricomycotina</taxon>
        <taxon>Tremellomycetes</taxon>
        <taxon>Tremellales</taxon>
        <taxon>Cryptococcaceae</taxon>
        <taxon>Cryptococcus</taxon>
        <taxon>Cryptococcus gattii species complex</taxon>
    </lineage>
</organism>
<evidence type="ECO:0000313" key="10">
    <source>
        <dbReference type="EMBL" id="KAL0242342.1"/>
    </source>
</evidence>
<reference evidence="11" key="1">
    <citation type="submission" date="2015-01" db="EMBL/GenBank/DDBJ databases">
        <title>The Genome Sequence of Cryptococcus gattii MMRL2647.</title>
        <authorList>
            <consortium name="The Broad Institute Genomics Platform"/>
            <person name="Cuomo C."/>
            <person name="Litvintseva A."/>
            <person name="Chen Y."/>
            <person name="Heitman J."/>
            <person name="Sun S."/>
            <person name="Springer D."/>
            <person name="Dromer F."/>
            <person name="Young S."/>
            <person name="Zeng Q."/>
            <person name="Gargeya S."/>
            <person name="Abouelleil A."/>
            <person name="Alvarado L."/>
            <person name="Chapman S.B."/>
            <person name="Gainer-Dewar J."/>
            <person name="Goldberg J."/>
            <person name="Griggs A."/>
            <person name="Gujja S."/>
            <person name="Hansen M."/>
            <person name="Howarth C."/>
            <person name="Imamovic A."/>
            <person name="Larimer J."/>
            <person name="Murphy C."/>
            <person name="Naylor J."/>
            <person name="Pearson M."/>
            <person name="Priest M."/>
            <person name="Roberts A."/>
            <person name="Saif S."/>
            <person name="Shea T."/>
            <person name="Sykes S."/>
            <person name="Wortman J."/>
            <person name="Nusbaum C."/>
            <person name="Birren B."/>
        </authorList>
    </citation>
    <scope>NUCLEOTIDE SEQUENCE [LARGE SCALE GENOMIC DNA]</scope>
    <source>
        <strain evidence="11">IND107</strain>
    </source>
</reference>
<dbReference type="InterPro" id="IPR000479">
    <property type="entry name" value="CIMR_rpt"/>
</dbReference>
<keyword evidence="11" id="KW-1185">Reference proteome</keyword>
<dbReference type="PANTHER" id="PTHR15071:SF0">
    <property type="entry name" value="MANNOSE 6-PHOSPHATE RECEPTOR-LIKE PROTEIN 1"/>
    <property type="match status" value="1"/>
</dbReference>
<dbReference type="PANTHER" id="PTHR15071">
    <property type="entry name" value="MANNOSE-6-PHOSPHATE RECEPTOR FAMILY MEMBER"/>
    <property type="match status" value="1"/>
</dbReference>
<evidence type="ECO:0000256" key="2">
    <source>
        <dbReference type="ARBA" id="ARBA00022448"/>
    </source>
</evidence>
<dbReference type="PROSITE" id="PS51914">
    <property type="entry name" value="MRH"/>
    <property type="match status" value="1"/>
</dbReference>
<evidence type="ECO:0000256" key="5">
    <source>
        <dbReference type="ARBA" id="ARBA00022989"/>
    </source>
</evidence>
<evidence type="ECO:0000256" key="6">
    <source>
        <dbReference type="ARBA" id="ARBA00023136"/>
    </source>
</evidence>
<gene>
    <name evidence="10" type="ORF">I308_105971</name>
</gene>
<keyword evidence="6" id="KW-0472">Membrane</keyword>
<dbReference type="Gene3D" id="2.70.130.10">
    <property type="entry name" value="Mannose-6-phosphate receptor binding domain"/>
    <property type="match status" value="1"/>
</dbReference>
<comment type="subcellular location">
    <subcellularLocation>
        <location evidence="1">Endomembrane system</location>
    </subcellularLocation>
</comment>
<evidence type="ECO:0000256" key="1">
    <source>
        <dbReference type="ARBA" id="ARBA00004308"/>
    </source>
</evidence>
<dbReference type="InterPro" id="IPR009011">
    <property type="entry name" value="Man6P_isomerase_rcpt-bd_dom_sf"/>
</dbReference>
<sequence>MEANPSDYVAQVGDTTYSLNVCRSVVSELYKLDDPDKVGGFFRQADGDFSLGEVNTNLTLSPMTNEPMIIMTGGSSCHGNQEQTASTAIRFICSPSDFNAGKPILVASLPPQDPCQFYFEWNTHLACPTNPKRELETSHYYIAFGAIPSWGSWRRRSNRSGAYDRVRAEEHDEEEEGFAARFSLEESDGDAEDITSESNVWRSHQQGQAEDRDKGKGKGKVGVHEGLVNI</sequence>
<keyword evidence="7" id="KW-1015">Disulfide bond</keyword>
<keyword evidence="5" id="KW-1133">Transmembrane helix</keyword>
<accession>A0ABR3BM92</accession>
<dbReference type="SUPFAM" id="SSF50911">
    <property type="entry name" value="Mannose 6-phosphate receptor domain"/>
    <property type="match status" value="1"/>
</dbReference>
<dbReference type="RefSeq" id="XP_066611724.1">
    <property type="nucleotide sequence ID" value="XM_066760420.1"/>
</dbReference>
<feature type="domain" description="MRH" evidence="9">
    <location>
        <begin position="1"/>
        <end position="129"/>
    </location>
</feature>
<evidence type="ECO:0000256" key="7">
    <source>
        <dbReference type="ARBA" id="ARBA00023157"/>
    </source>
</evidence>
<evidence type="ECO:0000256" key="4">
    <source>
        <dbReference type="ARBA" id="ARBA00022729"/>
    </source>
</evidence>